<comment type="function">
    <text evidence="10">Catalyzes the synthesis of gamma-glutamylcysteine (gamma-GC).</text>
</comment>
<dbReference type="AlphaFoldDB" id="A0A7H1NQG5"/>
<proteinExistence type="inferred from homology"/>
<comment type="subunit">
    <text evidence="3">Homodimer or monomer when oxidized or reduced, respectively.</text>
</comment>
<keyword evidence="6 10" id="KW-0547">Nucleotide-binding</keyword>
<keyword evidence="12" id="KW-1185">Reference proteome</keyword>
<dbReference type="Gene3D" id="3.30.590.20">
    <property type="match status" value="1"/>
</dbReference>
<evidence type="ECO:0000256" key="5">
    <source>
        <dbReference type="ARBA" id="ARBA00022684"/>
    </source>
</evidence>
<dbReference type="InterPro" id="IPR035434">
    <property type="entry name" value="GCL_bact_plant"/>
</dbReference>
<keyword evidence="8" id="KW-0809">Transit peptide</keyword>
<protein>
    <recommendedName>
        <fullName evidence="10">Glutamate--cysteine ligase</fullName>
        <ecNumber evidence="10">6.3.2.2</ecNumber>
    </recommendedName>
</protein>
<dbReference type="EMBL" id="CP060244">
    <property type="protein sequence ID" value="QNT78025.1"/>
    <property type="molecule type" value="Genomic_DNA"/>
</dbReference>
<comment type="pathway">
    <text evidence="1">Sulfur metabolism; glutathione biosynthesis; glutathione from L-cysteine and L-glutamate: step 1/2.</text>
</comment>
<dbReference type="InterPro" id="IPR006336">
    <property type="entry name" value="GCS2"/>
</dbReference>
<dbReference type="PANTHER" id="PTHR34378">
    <property type="entry name" value="GLUTAMATE--CYSTEINE LIGASE, CHLOROPLASTIC"/>
    <property type="match status" value="1"/>
</dbReference>
<name>A0A7H1NQG5_9PROT</name>
<evidence type="ECO:0000256" key="2">
    <source>
        <dbReference type="ARBA" id="ARBA00010253"/>
    </source>
</evidence>
<evidence type="ECO:0000256" key="10">
    <source>
        <dbReference type="PIRNR" id="PIRNR017901"/>
    </source>
</evidence>
<comment type="similarity">
    <text evidence="2">Belongs to the carboxylate-amine ligase family. Glutamate--cysteine ligase type 2 subfamily.</text>
</comment>
<dbReference type="PANTHER" id="PTHR34378:SF1">
    <property type="entry name" value="GLUTAMATE--CYSTEINE LIGASE, CHLOROPLASTIC"/>
    <property type="match status" value="1"/>
</dbReference>
<comment type="similarity">
    <text evidence="10">Belongs to the glutamate--cysteine ligase type 2 family. EgtA subfamily.</text>
</comment>
<evidence type="ECO:0000256" key="4">
    <source>
        <dbReference type="ARBA" id="ARBA00022598"/>
    </source>
</evidence>
<keyword evidence="7 10" id="KW-0067">ATP-binding</keyword>
<evidence type="ECO:0000256" key="6">
    <source>
        <dbReference type="ARBA" id="ARBA00022741"/>
    </source>
</evidence>
<keyword evidence="4 10" id="KW-0436">Ligase</keyword>
<gene>
    <name evidence="11" type="primary">egtA</name>
    <name evidence="11" type="ORF">JGUZn3_07920</name>
</gene>
<dbReference type="Pfam" id="PF04107">
    <property type="entry name" value="GCS2"/>
    <property type="match status" value="1"/>
</dbReference>
<organism evidence="11 12">
    <name type="scientific">Entomobacter blattae</name>
    <dbReference type="NCBI Taxonomy" id="2762277"/>
    <lineage>
        <taxon>Bacteria</taxon>
        <taxon>Pseudomonadati</taxon>
        <taxon>Pseudomonadota</taxon>
        <taxon>Alphaproteobacteria</taxon>
        <taxon>Acetobacterales</taxon>
        <taxon>Acetobacteraceae</taxon>
        <taxon>Entomobacter</taxon>
    </lineage>
</organism>
<accession>A0A7H1NQG5</accession>
<dbReference type="NCBIfam" id="TIGR01436">
    <property type="entry name" value="glu_cys_lig_pln"/>
    <property type="match status" value="1"/>
</dbReference>
<dbReference type="PIRSF" id="PIRSF017901">
    <property type="entry name" value="GCL"/>
    <property type="match status" value="1"/>
</dbReference>
<evidence type="ECO:0000313" key="11">
    <source>
        <dbReference type="EMBL" id="QNT78025.1"/>
    </source>
</evidence>
<dbReference type="GO" id="GO:0005524">
    <property type="term" value="F:ATP binding"/>
    <property type="evidence" value="ECO:0007669"/>
    <property type="project" value="UniProtKB-UniRule"/>
</dbReference>
<evidence type="ECO:0000313" key="12">
    <source>
        <dbReference type="Proteomes" id="UP000516349"/>
    </source>
</evidence>
<dbReference type="SUPFAM" id="SSF55931">
    <property type="entry name" value="Glutamine synthetase/guanido kinase"/>
    <property type="match status" value="1"/>
</dbReference>
<reference evidence="11 12" key="1">
    <citation type="submission" date="2020-08" db="EMBL/GenBank/DDBJ databases">
        <title>Complete genome sequence of Entomobacter blattae G55GP.</title>
        <authorList>
            <person name="Poehlein A."/>
            <person name="Guzman J."/>
            <person name="Daniel R."/>
            <person name="Vilcinskas A."/>
        </authorList>
    </citation>
    <scope>NUCLEOTIDE SEQUENCE [LARGE SCALE GENOMIC DNA]</scope>
    <source>
        <strain evidence="11 12">G55GP</strain>
    </source>
</reference>
<evidence type="ECO:0000256" key="9">
    <source>
        <dbReference type="ARBA" id="ARBA00023157"/>
    </source>
</evidence>
<dbReference type="GO" id="GO:0004357">
    <property type="term" value="F:glutamate-cysteine ligase activity"/>
    <property type="evidence" value="ECO:0007669"/>
    <property type="project" value="UniProtKB-UniRule"/>
</dbReference>
<dbReference type="RefSeq" id="WP_203414413.1">
    <property type="nucleotide sequence ID" value="NZ_CP060244.1"/>
</dbReference>
<comment type="catalytic activity">
    <reaction evidence="10">
        <text>L-cysteine + L-glutamate + ATP = gamma-L-glutamyl-L-cysteine + ADP + phosphate + H(+)</text>
        <dbReference type="Rhea" id="RHEA:13285"/>
        <dbReference type="ChEBI" id="CHEBI:15378"/>
        <dbReference type="ChEBI" id="CHEBI:29985"/>
        <dbReference type="ChEBI" id="CHEBI:30616"/>
        <dbReference type="ChEBI" id="CHEBI:35235"/>
        <dbReference type="ChEBI" id="CHEBI:43474"/>
        <dbReference type="ChEBI" id="CHEBI:58173"/>
        <dbReference type="ChEBI" id="CHEBI:456216"/>
        <dbReference type="EC" id="6.3.2.2"/>
    </reaction>
</comment>
<dbReference type="InterPro" id="IPR011556">
    <property type="entry name" value="Glut_cys_lig_pln_type"/>
</dbReference>
<dbReference type="KEGG" id="ebla:JGUZn3_07920"/>
<evidence type="ECO:0000256" key="1">
    <source>
        <dbReference type="ARBA" id="ARBA00005006"/>
    </source>
</evidence>
<dbReference type="Proteomes" id="UP000516349">
    <property type="component" value="Chromosome"/>
</dbReference>
<sequence>MSNPSEINTQPITSFEQMVAVLSNGIKPRQDWRIGTEHEKFGFVLPSATDGAEKPAFSPPAYDHGGIRAVLTGMQNNGPERWAPIMDGENLIGLKGQGANKGRSISLEPAGQFELSGAPLATLHETHAELHTHFQEVREVAQPLGLGFAPLGFHPENPRKAMPWMPKSRYAIMRRYMPLVGQLGLDMMTRTCTVQVNLDFSSEEDMRQKMQVAMAFQPVATALFANSPFYEGQPNGLMSNRARIWTDTDNGRSGMPECFFSPDFSFATYVNWALDVPMYFIIRDGKMIDVAGCSFRAWLEGTPSPLLVGYSPTIGDFDDHLTTVFPEVRLKQFLEMRGADAGSPEMMVAFSALWVGLLYDEVALKEAVGLAAGLSHQQCVAARLEVPQKGIGASLAGKPMRYWALRLLELAEAGLKARGVKNAQGEDERQYLAPLFSIAHGGKTQAEHWLERFAGPWEHKAARIFMEAQI</sequence>
<dbReference type="GO" id="GO:0006750">
    <property type="term" value="P:glutathione biosynthetic process"/>
    <property type="evidence" value="ECO:0007669"/>
    <property type="project" value="UniProtKB-UniRule"/>
</dbReference>
<evidence type="ECO:0000256" key="3">
    <source>
        <dbReference type="ARBA" id="ARBA00011153"/>
    </source>
</evidence>
<evidence type="ECO:0000256" key="8">
    <source>
        <dbReference type="ARBA" id="ARBA00022946"/>
    </source>
</evidence>
<dbReference type="InterPro" id="IPR014746">
    <property type="entry name" value="Gln_synth/guanido_kin_cat_dom"/>
</dbReference>
<keyword evidence="5" id="KW-0317">Glutathione biosynthesis</keyword>
<dbReference type="EC" id="6.3.2.2" evidence="10"/>
<keyword evidence="9" id="KW-1015">Disulfide bond</keyword>
<evidence type="ECO:0000256" key="7">
    <source>
        <dbReference type="ARBA" id="ARBA00022840"/>
    </source>
</evidence>